<dbReference type="SUPFAM" id="SSF56784">
    <property type="entry name" value="HAD-like"/>
    <property type="match status" value="1"/>
</dbReference>
<dbReference type="AlphaFoldDB" id="A0A424YYL4"/>
<evidence type="ECO:0000256" key="10">
    <source>
        <dbReference type="ARBA" id="ARBA00031382"/>
    </source>
</evidence>
<dbReference type="GO" id="GO:0008974">
    <property type="term" value="F:phosphoribulokinase activity"/>
    <property type="evidence" value="ECO:0007669"/>
    <property type="project" value="UniProtKB-EC"/>
</dbReference>
<dbReference type="EMBL" id="QURW01000024">
    <property type="protein sequence ID" value="RQD86125.1"/>
    <property type="molecule type" value="Genomic_DNA"/>
</dbReference>
<evidence type="ECO:0000313" key="14">
    <source>
        <dbReference type="Proteomes" id="UP000286095"/>
    </source>
</evidence>
<organism evidence="13 14">
    <name type="scientific">Campylobacter hepaticus</name>
    <dbReference type="NCBI Taxonomy" id="1813019"/>
    <lineage>
        <taxon>Bacteria</taxon>
        <taxon>Pseudomonadati</taxon>
        <taxon>Campylobacterota</taxon>
        <taxon>Epsilonproteobacteria</taxon>
        <taxon>Campylobacterales</taxon>
        <taxon>Campylobacteraceae</taxon>
        <taxon>Campylobacter</taxon>
    </lineage>
</organism>
<evidence type="ECO:0000256" key="11">
    <source>
        <dbReference type="ARBA" id="ARBA00047663"/>
    </source>
</evidence>
<sequence length="433" mass="51530">MFNFKHLADKYKLIMVDIDNTLFNYTFAHKKALEQVMEKFNFSLKDYENAKMIINTRNLSANHHKKELYFKIICENKNIHFSKAKDMFEFYNSNFILNLKVDKTMFEFLSYIKTVNKMVIAITNFYFIEQINKLNHANLINFIDYLVCSEEFELEKPNKALINRALNLYKNDIAEEDIVMIGDSIADNFLEEGYKINYYPYNCSKLLISISGKSGSGKTTLSKAISEVYESFIISTDGYHKYERNSKMWERLTHYNPEANNLIQLAMDIKYIYQDIGNICIPLYDHKDGIIVKSDKIEVRDLDVVIIEGLHTLYEEVIGDFVKIKIYIDSDEADNQKINRDIVERNYEYSKIIKTIKKREEDYKKYLEKQKDNVNFLITIKEGHFIIELKEVLLNDFLQNKYFGKYDDLLNTIKNIFEKIIQNRWVIKNDKWY</sequence>
<keyword evidence="8 13" id="KW-0418">Kinase</keyword>
<dbReference type="SUPFAM" id="SSF52540">
    <property type="entry name" value="P-loop containing nucleoside triphosphate hydrolases"/>
    <property type="match status" value="1"/>
</dbReference>
<dbReference type="Proteomes" id="UP000286095">
    <property type="component" value="Unassembled WGS sequence"/>
</dbReference>
<gene>
    <name evidence="13" type="ORF">DZD40_07155</name>
</gene>
<keyword evidence="4" id="KW-0602">Photosynthesis</keyword>
<keyword evidence="5" id="KW-0113">Calvin cycle</keyword>
<dbReference type="RefSeq" id="WP_124134675.1">
    <property type="nucleotide sequence ID" value="NZ_QURW01000024.1"/>
</dbReference>
<evidence type="ECO:0000313" key="13">
    <source>
        <dbReference type="EMBL" id="RQD86125.1"/>
    </source>
</evidence>
<keyword evidence="6" id="KW-0808">Transferase</keyword>
<comment type="pathway">
    <text evidence="1">Carbohydrate biosynthesis; Calvin cycle.</text>
</comment>
<comment type="caution">
    <text evidence="13">The sequence shown here is derived from an EMBL/GenBank/DDBJ whole genome shotgun (WGS) entry which is preliminary data.</text>
</comment>
<dbReference type="GO" id="GO:0019253">
    <property type="term" value="P:reductive pentose-phosphate cycle"/>
    <property type="evidence" value="ECO:0007669"/>
    <property type="project" value="UniProtKB-KW"/>
</dbReference>
<evidence type="ECO:0000256" key="5">
    <source>
        <dbReference type="ARBA" id="ARBA00022567"/>
    </source>
</evidence>
<dbReference type="EC" id="2.7.1.19" evidence="3"/>
<feature type="domain" description="Phosphoribulokinase/uridine kinase" evidence="12">
    <location>
        <begin position="207"/>
        <end position="378"/>
    </location>
</feature>
<protein>
    <recommendedName>
        <fullName evidence="3">phosphoribulokinase</fullName>
        <ecNumber evidence="3">2.7.1.19</ecNumber>
    </recommendedName>
    <alternativeName>
        <fullName evidence="10">Phosphopentokinase</fullName>
    </alternativeName>
</protein>
<dbReference type="NCBIfam" id="TIGR01549">
    <property type="entry name" value="HAD-SF-IA-v1"/>
    <property type="match status" value="1"/>
</dbReference>
<dbReference type="Gene3D" id="3.40.50.300">
    <property type="entry name" value="P-loop containing nucleotide triphosphate hydrolases"/>
    <property type="match status" value="1"/>
</dbReference>
<dbReference type="Pfam" id="PF13419">
    <property type="entry name" value="HAD_2"/>
    <property type="match status" value="1"/>
</dbReference>
<evidence type="ECO:0000256" key="8">
    <source>
        <dbReference type="ARBA" id="ARBA00022777"/>
    </source>
</evidence>
<evidence type="ECO:0000256" key="1">
    <source>
        <dbReference type="ARBA" id="ARBA00005215"/>
    </source>
</evidence>
<comment type="similarity">
    <text evidence="2">Belongs to the phosphoribulokinase family.</text>
</comment>
<keyword evidence="7" id="KW-0547">Nucleotide-binding</keyword>
<evidence type="ECO:0000256" key="2">
    <source>
        <dbReference type="ARBA" id="ARBA00009719"/>
    </source>
</evidence>
<reference evidence="13 14" key="1">
    <citation type="submission" date="2018-08" db="EMBL/GenBank/DDBJ databases">
        <title>Survival mechanisms of Campylobacter hepaticus identified by genomic analysis and comparative transcriptomic analysis of in vivo and in vitro derived bacteria.</title>
        <authorList>
            <person name="Van T.T.H."/>
            <person name="Moore R.J."/>
        </authorList>
    </citation>
    <scope>NUCLEOTIDE SEQUENCE [LARGE SCALE GENOMIC DNA]</scope>
    <source>
        <strain evidence="13 14">54L</strain>
    </source>
</reference>
<evidence type="ECO:0000256" key="4">
    <source>
        <dbReference type="ARBA" id="ARBA00022531"/>
    </source>
</evidence>
<dbReference type="PANTHER" id="PTHR10285">
    <property type="entry name" value="URIDINE KINASE"/>
    <property type="match status" value="1"/>
</dbReference>
<accession>A0A424YYL4</accession>
<proteinExistence type="inferred from homology"/>
<dbReference type="InterPro" id="IPR006439">
    <property type="entry name" value="HAD-SF_hydro_IA"/>
</dbReference>
<name>A0A424YYL4_9BACT</name>
<dbReference type="Pfam" id="PF00485">
    <property type="entry name" value="PRK"/>
    <property type="match status" value="1"/>
</dbReference>
<dbReference type="PRINTS" id="PR00478">
    <property type="entry name" value="PHRIBLKINASE"/>
</dbReference>
<dbReference type="Gene3D" id="1.10.150.520">
    <property type="match status" value="1"/>
</dbReference>
<evidence type="ECO:0000256" key="7">
    <source>
        <dbReference type="ARBA" id="ARBA00022741"/>
    </source>
</evidence>
<evidence type="ECO:0000256" key="3">
    <source>
        <dbReference type="ARBA" id="ARBA00012042"/>
    </source>
</evidence>
<dbReference type="InterPro" id="IPR041492">
    <property type="entry name" value="HAD_2"/>
</dbReference>
<keyword evidence="9" id="KW-0067">ATP-binding</keyword>
<evidence type="ECO:0000256" key="6">
    <source>
        <dbReference type="ARBA" id="ARBA00022679"/>
    </source>
</evidence>
<evidence type="ECO:0000259" key="12">
    <source>
        <dbReference type="Pfam" id="PF00485"/>
    </source>
</evidence>
<dbReference type="GO" id="GO:0005524">
    <property type="term" value="F:ATP binding"/>
    <property type="evidence" value="ECO:0007669"/>
    <property type="project" value="UniProtKB-KW"/>
</dbReference>
<comment type="catalytic activity">
    <reaction evidence="11">
        <text>D-ribulose 5-phosphate + ATP = D-ribulose 1,5-bisphosphate + ADP + H(+)</text>
        <dbReference type="Rhea" id="RHEA:19365"/>
        <dbReference type="ChEBI" id="CHEBI:15378"/>
        <dbReference type="ChEBI" id="CHEBI:30616"/>
        <dbReference type="ChEBI" id="CHEBI:57870"/>
        <dbReference type="ChEBI" id="CHEBI:58121"/>
        <dbReference type="ChEBI" id="CHEBI:456216"/>
        <dbReference type="EC" id="2.7.1.19"/>
    </reaction>
</comment>
<dbReference type="InterPro" id="IPR006082">
    <property type="entry name" value="PRK"/>
</dbReference>
<dbReference type="InterPro" id="IPR006083">
    <property type="entry name" value="PRK/URK"/>
</dbReference>
<dbReference type="Gene3D" id="3.40.50.1000">
    <property type="entry name" value="HAD superfamily/HAD-like"/>
    <property type="match status" value="1"/>
</dbReference>
<dbReference type="InterPro" id="IPR036412">
    <property type="entry name" value="HAD-like_sf"/>
</dbReference>
<dbReference type="InterPro" id="IPR023214">
    <property type="entry name" value="HAD_sf"/>
</dbReference>
<evidence type="ECO:0000256" key="9">
    <source>
        <dbReference type="ARBA" id="ARBA00022840"/>
    </source>
</evidence>
<dbReference type="InterPro" id="IPR027417">
    <property type="entry name" value="P-loop_NTPase"/>
</dbReference>